<feature type="region of interest" description="Disordered" evidence="1">
    <location>
        <begin position="47"/>
        <end position="100"/>
    </location>
</feature>
<sequence length="100" mass="11907">MKNKVIAFITSQTTHTSKERRKNTFKTQQKKNTLTLVANVCVKQEAKQQQKKRQPELHQLTTKQTKEKILSNRKEIKLLKKEKKQQRLSKLCFNQQKQKS</sequence>
<feature type="region of interest" description="Disordered" evidence="1">
    <location>
        <begin position="1"/>
        <end position="27"/>
    </location>
</feature>
<evidence type="ECO:0000256" key="1">
    <source>
        <dbReference type="SAM" id="MobiDB-lite"/>
    </source>
</evidence>
<protein>
    <submittedName>
        <fullName evidence="2">(northern house mosquito) hypothetical protein</fullName>
    </submittedName>
</protein>
<accession>A0A8D8J754</accession>
<dbReference type="AlphaFoldDB" id="A0A8D8J754"/>
<reference evidence="2" key="1">
    <citation type="submission" date="2021-05" db="EMBL/GenBank/DDBJ databases">
        <authorList>
            <person name="Alioto T."/>
            <person name="Alioto T."/>
            <person name="Gomez Garrido J."/>
        </authorList>
    </citation>
    <scope>NUCLEOTIDE SEQUENCE</scope>
</reference>
<proteinExistence type="predicted"/>
<dbReference type="EMBL" id="HBUE01166777">
    <property type="protein sequence ID" value="CAG6512980.1"/>
    <property type="molecule type" value="Transcribed_RNA"/>
</dbReference>
<name>A0A8D8J754_CULPI</name>
<feature type="compositionally biased region" description="Basic and acidic residues" evidence="1">
    <location>
        <begin position="47"/>
        <end position="56"/>
    </location>
</feature>
<evidence type="ECO:0000313" key="2">
    <source>
        <dbReference type="EMBL" id="CAG6564447.1"/>
    </source>
</evidence>
<feature type="compositionally biased region" description="Basic and acidic residues" evidence="1">
    <location>
        <begin position="64"/>
        <end position="79"/>
    </location>
</feature>
<dbReference type="EMBL" id="HBUE01272096">
    <property type="protein sequence ID" value="CAG6564447.1"/>
    <property type="molecule type" value="Transcribed_RNA"/>
</dbReference>
<organism evidence="2">
    <name type="scientific">Culex pipiens</name>
    <name type="common">House mosquito</name>
    <dbReference type="NCBI Taxonomy" id="7175"/>
    <lineage>
        <taxon>Eukaryota</taxon>
        <taxon>Metazoa</taxon>
        <taxon>Ecdysozoa</taxon>
        <taxon>Arthropoda</taxon>
        <taxon>Hexapoda</taxon>
        <taxon>Insecta</taxon>
        <taxon>Pterygota</taxon>
        <taxon>Neoptera</taxon>
        <taxon>Endopterygota</taxon>
        <taxon>Diptera</taxon>
        <taxon>Nematocera</taxon>
        <taxon>Culicoidea</taxon>
        <taxon>Culicidae</taxon>
        <taxon>Culicinae</taxon>
        <taxon>Culicini</taxon>
        <taxon>Culex</taxon>
        <taxon>Culex</taxon>
    </lineage>
</organism>